<proteinExistence type="predicted"/>
<reference evidence="2" key="1">
    <citation type="submission" date="2020-05" db="EMBL/GenBank/DDBJ databases">
        <title>Mycena genomes resolve the evolution of fungal bioluminescence.</title>
        <authorList>
            <person name="Tsai I.J."/>
        </authorList>
    </citation>
    <scope>NUCLEOTIDE SEQUENCE</scope>
    <source>
        <strain evidence="2">160909Yilan</strain>
    </source>
</reference>
<feature type="region of interest" description="Disordered" evidence="1">
    <location>
        <begin position="114"/>
        <end position="223"/>
    </location>
</feature>
<comment type="caution">
    <text evidence="2">The sequence shown here is derived from an EMBL/GenBank/DDBJ whole genome shotgun (WGS) entry which is preliminary data.</text>
</comment>
<organism evidence="2 3">
    <name type="scientific">Mycena sanguinolenta</name>
    <dbReference type="NCBI Taxonomy" id="230812"/>
    <lineage>
        <taxon>Eukaryota</taxon>
        <taxon>Fungi</taxon>
        <taxon>Dikarya</taxon>
        <taxon>Basidiomycota</taxon>
        <taxon>Agaricomycotina</taxon>
        <taxon>Agaricomycetes</taxon>
        <taxon>Agaricomycetidae</taxon>
        <taxon>Agaricales</taxon>
        <taxon>Marasmiineae</taxon>
        <taxon>Mycenaceae</taxon>
        <taxon>Mycena</taxon>
    </lineage>
</organism>
<keyword evidence="3" id="KW-1185">Reference proteome</keyword>
<name>A0A8H6Z3R8_9AGAR</name>
<dbReference type="Proteomes" id="UP000623467">
    <property type="component" value="Unassembled WGS sequence"/>
</dbReference>
<evidence type="ECO:0000313" key="2">
    <source>
        <dbReference type="EMBL" id="KAF7370147.1"/>
    </source>
</evidence>
<protein>
    <submittedName>
        <fullName evidence="2">Uncharacterized protein</fullName>
    </submittedName>
</protein>
<gene>
    <name evidence="2" type="ORF">MSAN_00645000</name>
</gene>
<dbReference type="OrthoDB" id="3066241at2759"/>
<sequence length="574" mass="64486">MTTNGLIPKPQWSRSKIREGPVWELCKAIPGWTQATFHAFKKHIRFTENTSGLDKYCEPQDQDQTKWQKLLNDCLREFPELNNFDGHWPLDIYYRKLVYVRVVQRRHREKQAAAAAALNSVQPTTMNSKKRKIPRPQRPDEDGEEDIGSTRSAAARSIEPAGKQCQRLSQPQDTSTRRGPGNSLETRNGRSDNDPGSSTGPCPGAPSLSRNATRVFRPKELQPVHREQKRHWFIFKSAKRKSMLQLERTVMITANTLTLAHLPDDPERPAGDEIEGPLAMGFECVDDNDLLARLANAGVVADHHLRALLRLNESCQEACLHALASAEKLTWVEMIQIADALETYLDHNPYFNHSSNPEPARKARLTVIRRPPEGLENILARHTCRYGYLKKHLGVADDAEYFELVDLVERLAPRYLDTSRSFEKQDPEQINALVTAVCKVKPSARKYDACWAVKLHIRRFLSARADGLSFTPRENAAVPGDLPPTPPAHEHKCPGLTLYPASSVPPVIAALLSDFGMEELGPAFVSLGFTSDAKFANIVASRRAKENFVDKLPAQVLKCSAFQVFMLKNIIESA</sequence>
<dbReference type="AlphaFoldDB" id="A0A8H6Z3R8"/>
<accession>A0A8H6Z3R8</accession>
<evidence type="ECO:0000256" key="1">
    <source>
        <dbReference type="SAM" id="MobiDB-lite"/>
    </source>
</evidence>
<evidence type="ECO:0000313" key="3">
    <source>
        <dbReference type="Proteomes" id="UP000623467"/>
    </source>
</evidence>
<dbReference type="EMBL" id="JACAZH010000004">
    <property type="protein sequence ID" value="KAF7370147.1"/>
    <property type="molecule type" value="Genomic_DNA"/>
</dbReference>